<dbReference type="Proteomes" id="UP000887540">
    <property type="component" value="Unplaced"/>
</dbReference>
<dbReference type="Gene3D" id="3.30.420.10">
    <property type="entry name" value="Ribonuclease H-like superfamily/Ribonuclease H"/>
    <property type="match status" value="1"/>
</dbReference>
<dbReference type="GO" id="GO:0003676">
    <property type="term" value="F:nucleic acid binding"/>
    <property type="evidence" value="ECO:0007669"/>
    <property type="project" value="InterPro"/>
</dbReference>
<reference evidence="4" key="1">
    <citation type="submission" date="2022-11" db="UniProtKB">
        <authorList>
            <consortium name="WormBaseParasite"/>
        </authorList>
    </citation>
    <scope>IDENTIFICATION</scope>
</reference>
<dbReference type="CDD" id="cd03193">
    <property type="entry name" value="GST_C_Metaxin"/>
    <property type="match status" value="1"/>
</dbReference>
<dbReference type="PANTHER" id="PTHR12289">
    <property type="entry name" value="METAXIN RELATED"/>
    <property type="match status" value="1"/>
</dbReference>
<keyword evidence="3" id="KW-1185">Reference proteome</keyword>
<dbReference type="InterPro" id="IPR050931">
    <property type="entry name" value="Mito_Protein_Transport_Metaxin"/>
</dbReference>
<evidence type="ECO:0000256" key="1">
    <source>
        <dbReference type="SAM" id="MobiDB-lite"/>
    </source>
</evidence>
<organism evidence="3 4">
    <name type="scientific">Acrobeloides nanus</name>
    <dbReference type="NCBI Taxonomy" id="290746"/>
    <lineage>
        <taxon>Eukaryota</taxon>
        <taxon>Metazoa</taxon>
        <taxon>Ecdysozoa</taxon>
        <taxon>Nematoda</taxon>
        <taxon>Chromadorea</taxon>
        <taxon>Rhabditida</taxon>
        <taxon>Tylenchina</taxon>
        <taxon>Cephalobomorpha</taxon>
        <taxon>Cephaloboidea</taxon>
        <taxon>Cephalobidae</taxon>
        <taxon>Acrobeloides</taxon>
    </lineage>
</organism>
<dbReference type="InterPro" id="IPR036282">
    <property type="entry name" value="Glutathione-S-Trfase_C_sf"/>
</dbReference>
<dbReference type="PANTHER" id="PTHR12289:SF32">
    <property type="entry name" value="GST_C_6 DOMAIN-CONTAINING PROTEIN"/>
    <property type="match status" value="1"/>
</dbReference>
<dbReference type="Gene3D" id="1.20.1050.10">
    <property type="match status" value="1"/>
</dbReference>
<proteinExistence type="predicted"/>
<dbReference type="InterPro" id="IPR036397">
    <property type="entry name" value="RNaseH_sf"/>
</dbReference>
<dbReference type="InterPro" id="IPR033468">
    <property type="entry name" value="Metaxin_GST"/>
</dbReference>
<dbReference type="WBParaSite" id="ACRNAN_Path_1507.g5872.t1">
    <property type="protein sequence ID" value="ACRNAN_Path_1507.g5872.t1"/>
    <property type="gene ID" value="ACRNAN_Path_1507.g5872"/>
</dbReference>
<evidence type="ECO:0000313" key="4">
    <source>
        <dbReference type="WBParaSite" id="ACRNAN_Path_1507.g5872.t1"/>
    </source>
</evidence>
<feature type="domain" description="Metaxin glutathione S-transferase" evidence="2">
    <location>
        <begin position="39"/>
        <end position="101"/>
    </location>
</feature>
<sequence length="303" mass="34781">MANLLKYALAAYAKPRMIARFWSEGSARHSIQELKEILRNDFKAIATILGNKNFIFGDKVHEVDCNLFGHMASFTYLPYDHEAKMVLREEFPTIKHHMDRMAKMFFTGQRPQAHIESYEALVPPSKSQHSGDKVAEPKLGPQSNRALVEDSEAPSIKQNGELYREFLRTKVFPWARRTYGHYGQWQRHWVFQQDGAPSHKSEDTQNLIRDNVPEFISVNISPQRNNGEWSPNSPDLNVMDYSIWSILETEACSKPHQSIDALKKSLVKASNKIPQEVIDRAVDDFPKRLQKCIDAGGGHFENK</sequence>
<dbReference type="AlphaFoldDB" id="A0A914C262"/>
<accession>A0A914C262</accession>
<evidence type="ECO:0000313" key="3">
    <source>
        <dbReference type="Proteomes" id="UP000887540"/>
    </source>
</evidence>
<dbReference type="SUPFAM" id="SSF47616">
    <property type="entry name" value="GST C-terminal domain-like"/>
    <property type="match status" value="1"/>
</dbReference>
<dbReference type="Pfam" id="PF17171">
    <property type="entry name" value="GST_C_6"/>
    <property type="match status" value="1"/>
</dbReference>
<protein>
    <submittedName>
        <fullName evidence="4">Metaxin glutathione S-transferase domain-containing protein</fullName>
    </submittedName>
</protein>
<name>A0A914C262_9BILA</name>
<dbReference type="GO" id="GO:0005737">
    <property type="term" value="C:cytoplasm"/>
    <property type="evidence" value="ECO:0007669"/>
    <property type="project" value="TreeGrafter"/>
</dbReference>
<feature type="region of interest" description="Disordered" evidence="1">
    <location>
        <begin position="122"/>
        <end position="147"/>
    </location>
</feature>
<evidence type="ECO:0000259" key="2">
    <source>
        <dbReference type="Pfam" id="PF17171"/>
    </source>
</evidence>